<dbReference type="InterPro" id="IPR003604">
    <property type="entry name" value="Matrin/U1-like-C_Znf_C2H2"/>
</dbReference>
<dbReference type="GO" id="GO:0003676">
    <property type="term" value="F:nucleic acid binding"/>
    <property type="evidence" value="ECO:0007669"/>
    <property type="project" value="InterPro"/>
</dbReference>
<protein>
    <submittedName>
        <fullName evidence="8">DnaJ-domain-containing protein</fullName>
    </submittedName>
</protein>
<keyword evidence="1" id="KW-0479">Metal-binding</keyword>
<evidence type="ECO:0000256" key="2">
    <source>
        <dbReference type="ARBA" id="ARBA00022771"/>
    </source>
</evidence>
<dbReference type="InterPro" id="IPR018253">
    <property type="entry name" value="DnaJ_domain_CS"/>
</dbReference>
<evidence type="ECO:0000313" key="8">
    <source>
        <dbReference type="EMBL" id="KAF2399974.1"/>
    </source>
</evidence>
<evidence type="ECO:0000256" key="3">
    <source>
        <dbReference type="ARBA" id="ARBA00022833"/>
    </source>
</evidence>
<feature type="compositionally biased region" description="Basic residues" evidence="5">
    <location>
        <begin position="448"/>
        <end position="459"/>
    </location>
</feature>
<dbReference type="EMBL" id="ML996696">
    <property type="protein sequence ID" value="KAF2399974.1"/>
    <property type="molecule type" value="Genomic_DNA"/>
</dbReference>
<dbReference type="PRINTS" id="PR00625">
    <property type="entry name" value="JDOMAIN"/>
</dbReference>
<proteinExistence type="predicted"/>
<evidence type="ECO:0000259" key="7">
    <source>
        <dbReference type="PROSITE" id="PS50157"/>
    </source>
</evidence>
<reference evidence="8" key="1">
    <citation type="journal article" date="2020" name="Stud. Mycol.">
        <title>101 Dothideomycetes genomes: a test case for predicting lifestyles and emergence of pathogens.</title>
        <authorList>
            <person name="Haridas S."/>
            <person name="Albert R."/>
            <person name="Binder M."/>
            <person name="Bloem J."/>
            <person name="Labutti K."/>
            <person name="Salamov A."/>
            <person name="Andreopoulos B."/>
            <person name="Baker S."/>
            <person name="Barry K."/>
            <person name="Bills G."/>
            <person name="Bluhm B."/>
            <person name="Cannon C."/>
            <person name="Castanera R."/>
            <person name="Culley D."/>
            <person name="Daum C."/>
            <person name="Ezra D."/>
            <person name="Gonzalez J."/>
            <person name="Henrissat B."/>
            <person name="Kuo A."/>
            <person name="Liang C."/>
            <person name="Lipzen A."/>
            <person name="Lutzoni F."/>
            <person name="Magnuson J."/>
            <person name="Mondo S."/>
            <person name="Nolan M."/>
            <person name="Ohm R."/>
            <person name="Pangilinan J."/>
            <person name="Park H.-J."/>
            <person name="Ramirez L."/>
            <person name="Alfaro M."/>
            <person name="Sun H."/>
            <person name="Tritt A."/>
            <person name="Yoshinaga Y."/>
            <person name="Zwiers L.-H."/>
            <person name="Turgeon B."/>
            <person name="Goodwin S."/>
            <person name="Spatafora J."/>
            <person name="Crous P."/>
            <person name="Grigoriev I."/>
        </authorList>
    </citation>
    <scope>NUCLEOTIDE SEQUENCE</scope>
    <source>
        <strain evidence="8">CBS 262.69</strain>
    </source>
</reference>
<dbReference type="PROSITE" id="PS00028">
    <property type="entry name" value="ZINC_FINGER_C2H2_1"/>
    <property type="match status" value="2"/>
</dbReference>
<keyword evidence="3" id="KW-0862">Zinc</keyword>
<dbReference type="InterPro" id="IPR051964">
    <property type="entry name" value="Chaperone_stress_response"/>
</dbReference>
<feature type="region of interest" description="Disordered" evidence="5">
    <location>
        <begin position="1"/>
        <end position="24"/>
    </location>
</feature>
<dbReference type="GO" id="GO:0008270">
    <property type="term" value="F:zinc ion binding"/>
    <property type="evidence" value="ECO:0007669"/>
    <property type="project" value="UniProtKB-KW"/>
</dbReference>
<sequence>MGANQSSSEPGEASSITEGPKTSYYKLLGVERNSTDDEIKKAYRKRALELHPDRNFGNEAESTNLFAAVQTAYEVLSDPHERAWYDDHEDAILGGEDETAAPNASAAEHGGAARGMTAAEVSRVMGLFGRKVAFTDAPDGFFGFLQSTFERLAHEEELASRTSTDEPVDYPPFGHAADTYEDVARPFYSAWAGFGTRKSFAWADKYRPSAANDRRERRMVEKENARLRAAAVAEFNGAVRALVAFAQKRDPRVAERKVQSEAERVAELRKAAAAQAARSRAAQRAAEGDVEAVPEWARARAADEESESEESEVEEEYECVACRKRFKSERQVEAHERSKKHLKAVQALRRQMMRDEVGLDLEGEGLEEGEMVEDDGGGEEEGAAEGEAEEEVPDAVVPNNEPIHDPEPHPAPDPADTSSEAEDEDEEKPTPSASHPPSDTEAPPPPKKLGKAALKRAKKAAQATPDTDLPHKCAACGSAFGSRSKLFQHIADWGHAAPVQGAVGGKKKKK</sequence>
<dbReference type="SUPFAM" id="SSF46565">
    <property type="entry name" value="Chaperone J-domain"/>
    <property type="match status" value="1"/>
</dbReference>
<name>A0A6G1HVL5_9PEZI</name>
<dbReference type="PROSITE" id="PS50076">
    <property type="entry name" value="DNAJ_2"/>
    <property type="match status" value="1"/>
</dbReference>
<feature type="region of interest" description="Disordered" evidence="5">
    <location>
        <begin position="355"/>
        <end position="471"/>
    </location>
</feature>
<feature type="compositionally biased region" description="Polar residues" evidence="5">
    <location>
        <begin position="1"/>
        <end position="17"/>
    </location>
</feature>
<dbReference type="SUPFAM" id="SSF57667">
    <property type="entry name" value="beta-beta-alpha zinc fingers"/>
    <property type="match status" value="1"/>
</dbReference>
<evidence type="ECO:0000259" key="6">
    <source>
        <dbReference type="PROSITE" id="PS50076"/>
    </source>
</evidence>
<dbReference type="Proteomes" id="UP000799640">
    <property type="component" value="Unassembled WGS sequence"/>
</dbReference>
<dbReference type="InterPro" id="IPR054076">
    <property type="entry name" value="ZUO1-like_ZHD"/>
</dbReference>
<dbReference type="InterPro" id="IPR013087">
    <property type="entry name" value="Znf_C2H2_type"/>
</dbReference>
<dbReference type="SMART" id="SM00271">
    <property type="entry name" value="DnaJ"/>
    <property type="match status" value="1"/>
</dbReference>
<evidence type="ECO:0000256" key="5">
    <source>
        <dbReference type="SAM" id="MobiDB-lite"/>
    </source>
</evidence>
<dbReference type="SMART" id="SM00355">
    <property type="entry name" value="ZnF_C2H2"/>
    <property type="match status" value="2"/>
</dbReference>
<evidence type="ECO:0000313" key="9">
    <source>
        <dbReference type="Proteomes" id="UP000799640"/>
    </source>
</evidence>
<dbReference type="Gene3D" id="1.10.287.110">
    <property type="entry name" value="DnaJ domain"/>
    <property type="match status" value="1"/>
</dbReference>
<accession>A0A6G1HVL5</accession>
<dbReference type="InterPro" id="IPR022755">
    <property type="entry name" value="Znf_C2H2_jaz"/>
</dbReference>
<dbReference type="InterPro" id="IPR001623">
    <property type="entry name" value="DnaJ_domain"/>
</dbReference>
<evidence type="ECO:0000256" key="4">
    <source>
        <dbReference type="PROSITE-ProRule" id="PRU00042"/>
    </source>
</evidence>
<dbReference type="Pfam" id="PF00226">
    <property type="entry name" value="DnaJ"/>
    <property type="match status" value="1"/>
</dbReference>
<dbReference type="PANTHER" id="PTHR44029:SF1">
    <property type="entry name" value="DNAJ HOMOLOG SUBFAMILY C MEMBER 21"/>
    <property type="match status" value="1"/>
</dbReference>
<feature type="compositionally biased region" description="Acidic residues" evidence="5">
    <location>
        <begin position="358"/>
        <end position="393"/>
    </location>
</feature>
<organism evidence="8 9">
    <name type="scientific">Trichodelitschia bisporula</name>
    <dbReference type="NCBI Taxonomy" id="703511"/>
    <lineage>
        <taxon>Eukaryota</taxon>
        <taxon>Fungi</taxon>
        <taxon>Dikarya</taxon>
        <taxon>Ascomycota</taxon>
        <taxon>Pezizomycotina</taxon>
        <taxon>Dothideomycetes</taxon>
        <taxon>Dothideomycetes incertae sedis</taxon>
        <taxon>Phaeotrichales</taxon>
        <taxon>Phaeotrichaceae</taxon>
        <taxon>Trichodelitschia</taxon>
    </lineage>
</organism>
<gene>
    <name evidence="8" type="ORF">EJ06DRAFT_543414</name>
</gene>
<dbReference type="PROSITE" id="PS50157">
    <property type="entry name" value="ZINC_FINGER_C2H2_2"/>
    <property type="match status" value="2"/>
</dbReference>
<dbReference type="CDD" id="cd06257">
    <property type="entry name" value="DnaJ"/>
    <property type="match status" value="1"/>
</dbReference>
<dbReference type="InterPro" id="IPR036236">
    <property type="entry name" value="Znf_C2H2_sf"/>
</dbReference>
<keyword evidence="2 4" id="KW-0863">Zinc-finger</keyword>
<feature type="domain" description="J" evidence="6">
    <location>
        <begin position="23"/>
        <end position="89"/>
    </location>
</feature>
<dbReference type="OrthoDB" id="5894at2759"/>
<dbReference type="Gene3D" id="3.30.160.60">
    <property type="entry name" value="Classic Zinc Finger"/>
    <property type="match status" value="1"/>
</dbReference>
<feature type="domain" description="C2H2-type" evidence="7">
    <location>
        <begin position="471"/>
        <end position="500"/>
    </location>
</feature>
<keyword evidence="9" id="KW-1185">Reference proteome</keyword>
<dbReference type="PROSITE" id="PS00636">
    <property type="entry name" value="DNAJ_1"/>
    <property type="match status" value="1"/>
</dbReference>
<feature type="domain" description="C2H2-type" evidence="7">
    <location>
        <begin position="317"/>
        <end position="341"/>
    </location>
</feature>
<dbReference type="GO" id="GO:0005737">
    <property type="term" value="C:cytoplasm"/>
    <property type="evidence" value="ECO:0007669"/>
    <property type="project" value="TreeGrafter"/>
</dbReference>
<dbReference type="InterPro" id="IPR036869">
    <property type="entry name" value="J_dom_sf"/>
</dbReference>
<evidence type="ECO:0000256" key="1">
    <source>
        <dbReference type="ARBA" id="ARBA00022723"/>
    </source>
</evidence>
<dbReference type="Pfam" id="PF12171">
    <property type="entry name" value="zf-C2H2_jaz"/>
    <property type="match status" value="1"/>
</dbReference>
<dbReference type="PANTHER" id="PTHR44029">
    <property type="entry name" value="DNAJ HOMOLOG SUBFAMILY C MEMBER 21"/>
    <property type="match status" value="1"/>
</dbReference>
<dbReference type="AlphaFoldDB" id="A0A6G1HVL5"/>
<dbReference type="SMART" id="SM00451">
    <property type="entry name" value="ZnF_U1"/>
    <property type="match status" value="1"/>
</dbReference>
<dbReference type="Pfam" id="PF21884">
    <property type="entry name" value="ZUO1-like_ZHD"/>
    <property type="match status" value="1"/>
</dbReference>